<dbReference type="Proteomes" id="UP000887013">
    <property type="component" value="Unassembled WGS sequence"/>
</dbReference>
<keyword evidence="6" id="KW-0539">Nucleus</keyword>
<dbReference type="PANTHER" id="PTHR10552:SF6">
    <property type="entry name" value="U2 SMALL NUCLEAR RIBONUCLEOPROTEIN A"/>
    <property type="match status" value="1"/>
</dbReference>
<keyword evidence="3" id="KW-0507">mRNA processing</keyword>
<dbReference type="Pfam" id="PF14580">
    <property type="entry name" value="LRR_9"/>
    <property type="match status" value="1"/>
</dbReference>
<evidence type="ECO:0000256" key="7">
    <source>
        <dbReference type="ARBA" id="ARBA00024196"/>
    </source>
</evidence>
<evidence type="ECO:0000256" key="9">
    <source>
        <dbReference type="SAM" id="MobiDB-lite"/>
    </source>
</evidence>
<dbReference type="SMART" id="SM00446">
    <property type="entry name" value="LRRcap"/>
    <property type="match status" value="1"/>
</dbReference>
<evidence type="ECO:0000256" key="5">
    <source>
        <dbReference type="ARBA" id="ARBA00023187"/>
    </source>
</evidence>
<name>A0A8X6PSA7_NEPPI</name>
<dbReference type="GO" id="GO:0000398">
    <property type="term" value="P:mRNA splicing, via spliceosome"/>
    <property type="evidence" value="ECO:0007669"/>
    <property type="project" value="InterPro"/>
</dbReference>
<evidence type="ECO:0000256" key="1">
    <source>
        <dbReference type="ARBA" id="ARBA00004123"/>
    </source>
</evidence>
<feature type="region of interest" description="Disordered" evidence="9">
    <location>
        <begin position="247"/>
        <end position="274"/>
    </location>
</feature>
<protein>
    <recommendedName>
        <fullName evidence="8">Probable U2 small nuclear ribonucleoprotein A'</fullName>
    </recommendedName>
</protein>
<keyword evidence="12" id="KW-1185">Reference proteome</keyword>
<dbReference type="FunFam" id="3.80.10.10:FF:000026">
    <property type="entry name" value="U2 small nuclear ribonucleoprotein A"/>
    <property type="match status" value="1"/>
</dbReference>
<gene>
    <name evidence="11" type="primary">SNRPA1</name>
    <name evidence="11" type="ORF">NPIL_642182</name>
</gene>
<keyword evidence="5" id="KW-0508">mRNA splicing</keyword>
<accession>A0A8X6PSA7</accession>
<dbReference type="Gene3D" id="3.80.10.10">
    <property type="entry name" value="Ribonuclease Inhibitor"/>
    <property type="match status" value="1"/>
</dbReference>
<evidence type="ECO:0000256" key="2">
    <source>
        <dbReference type="ARBA" id="ARBA00022614"/>
    </source>
</evidence>
<comment type="caution">
    <text evidence="11">The sequence shown here is derived from an EMBL/GenBank/DDBJ whole genome shotgun (WGS) entry which is preliminary data.</text>
</comment>
<sequence length="274" mass="31354">MVKLTAELIQMSAQFINTVRDRQLNLRGAEECYNEKLCCPSQVCYKIGQIENLGATLDQFDCIDFSDNDIRKLDGFPQLKRLKTILINNNRVCRIGENLQETLPNLDSIILTNNHIQELGDIDPLSTVKTLTTLSLIKNPVASKRHYRLYVIHKLPQLRLLDFRKIRMKEKEESAKLFKGKKGKKLEKEIGKRSRTFVPGANVPSTSAEKPSGPTVADVEAIREAIKNATTLEEVERLKQMLKTGQIPRKEVASSQNKDDDEEWKWKVPRVINR</sequence>
<feature type="domain" description="U2A'/phosphoprotein 32 family A C-terminal" evidence="10">
    <location>
        <begin position="144"/>
        <end position="162"/>
    </location>
</feature>
<dbReference type="GO" id="GO:0030620">
    <property type="term" value="F:U2 snRNA binding"/>
    <property type="evidence" value="ECO:0007669"/>
    <property type="project" value="InterPro"/>
</dbReference>
<evidence type="ECO:0000313" key="12">
    <source>
        <dbReference type="Proteomes" id="UP000887013"/>
    </source>
</evidence>
<dbReference type="AlphaFoldDB" id="A0A8X6PSA7"/>
<dbReference type="InterPro" id="IPR032675">
    <property type="entry name" value="LRR_dom_sf"/>
</dbReference>
<evidence type="ECO:0000259" key="10">
    <source>
        <dbReference type="SMART" id="SM00446"/>
    </source>
</evidence>
<keyword evidence="11" id="KW-0687">Ribonucleoprotein</keyword>
<evidence type="ECO:0000256" key="6">
    <source>
        <dbReference type="ARBA" id="ARBA00023242"/>
    </source>
</evidence>
<evidence type="ECO:0000313" key="11">
    <source>
        <dbReference type="EMBL" id="GFT86631.1"/>
    </source>
</evidence>
<dbReference type="PANTHER" id="PTHR10552">
    <property type="entry name" value="U2 SMALL NUCLEAR RIBONUCLEOPROTEIN A"/>
    <property type="match status" value="1"/>
</dbReference>
<proteinExistence type="inferred from homology"/>
<dbReference type="InterPro" id="IPR003603">
    <property type="entry name" value="U2A'_phosphoprotein32A_C"/>
</dbReference>
<dbReference type="InterPro" id="IPR044640">
    <property type="entry name" value="RU2A"/>
</dbReference>
<reference evidence="11" key="1">
    <citation type="submission" date="2020-08" db="EMBL/GenBank/DDBJ databases">
        <title>Multicomponent nature underlies the extraordinary mechanical properties of spider dragline silk.</title>
        <authorList>
            <person name="Kono N."/>
            <person name="Nakamura H."/>
            <person name="Mori M."/>
            <person name="Yoshida Y."/>
            <person name="Ohtoshi R."/>
            <person name="Malay A.D."/>
            <person name="Moran D.A.P."/>
            <person name="Tomita M."/>
            <person name="Numata K."/>
            <person name="Arakawa K."/>
        </authorList>
    </citation>
    <scope>NUCLEOTIDE SEQUENCE</scope>
</reference>
<dbReference type="InterPro" id="IPR001611">
    <property type="entry name" value="Leu-rich_rpt"/>
</dbReference>
<dbReference type="SUPFAM" id="SSF52058">
    <property type="entry name" value="L domain-like"/>
    <property type="match status" value="1"/>
</dbReference>
<evidence type="ECO:0000256" key="3">
    <source>
        <dbReference type="ARBA" id="ARBA00022728"/>
    </source>
</evidence>
<keyword evidence="4" id="KW-0677">Repeat</keyword>
<keyword evidence="2" id="KW-0433">Leucine-rich repeat</keyword>
<dbReference type="GO" id="GO:0005686">
    <property type="term" value="C:U2 snRNP"/>
    <property type="evidence" value="ECO:0007669"/>
    <property type="project" value="TreeGrafter"/>
</dbReference>
<dbReference type="EMBL" id="BMAW01024151">
    <property type="protein sequence ID" value="GFT86631.1"/>
    <property type="molecule type" value="Genomic_DNA"/>
</dbReference>
<dbReference type="GO" id="GO:0005681">
    <property type="term" value="C:spliceosomal complex"/>
    <property type="evidence" value="ECO:0007669"/>
    <property type="project" value="UniProtKB-KW"/>
</dbReference>
<dbReference type="PROSITE" id="PS51450">
    <property type="entry name" value="LRR"/>
    <property type="match status" value="1"/>
</dbReference>
<keyword evidence="3" id="KW-0747">Spliceosome</keyword>
<comment type="subcellular location">
    <subcellularLocation>
        <location evidence="1">Nucleus</location>
    </subcellularLocation>
</comment>
<comment type="similarity">
    <text evidence="7">Belongs to the U2 small nuclear ribonucleoprotein A family.</text>
</comment>
<organism evidence="11 12">
    <name type="scientific">Nephila pilipes</name>
    <name type="common">Giant wood spider</name>
    <name type="synonym">Nephila maculata</name>
    <dbReference type="NCBI Taxonomy" id="299642"/>
    <lineage>
        <taxon>Eukaryota</taxon>
        <taxon>Metazoa</taxon>
        <taxon>Ecdysozoa</taxon>
        <taxon>Arthropoda</taxon>
        <taxon>Chelicerata</taxon>
        <taxon>Arachnida</taxon>
        <taxon>Araneae</taxon>
        <taxon>Araneomorphae</taxon>
        <taxon>Entelegynae</taxon>
        <taxon>Araneoidea</taxon>
        <taxon>Nephilidae</taxon>
        <taxon>Nephila</taxon>
    </lineage>
</organism>
<dbReference type="OrthoDB" id="433501at2759"/>
<evidence type="ECO:0000256" key="8">
    <source>
        <dbReference type="ARBA" id="ARBA00069881"/>
    </source>
</evidence>
<evidence type="ECO:0000256" key="4">
    <source>
        <dbReference type="ARBA" id="ARBA00022737"/>
    </source>
</evidence>